<feature type="compositionally biased region" description="Basic and acidic residues" evidence="1">
    <location>
        <begin position="54"/>
        <end position="63"/>
    </location>
</feature>
<evidence type="ECO:0000256" key="1">
    <source>
        <dbReference type="SAM" id="MobiDB-lite"/>
    </source>
</evidence>
<feature type="region of interest" description="Disordered" evidence="1">
    <location>
        <begin position="26"/>
        <end position="63"/>
    </location>
</feature>
<feature type="compositionally biased region" description="Basic residues" evidence="1">
    <location>
        <begin position="38"/>
        <end position="53"/>
    </location>
</feature>
<organism evidence="2">
    <name type="scientific">Anguilla anguilla</name>
    <name type="common">European freshwater eel</name>
    <name type="synonym">Muraena anguilla</name>
    <dbReference type="NCBI Taxonomy" id="7936"/>
    <lineage>
        <taxon>Eukaryota</taxon>
        <taxon>Metazoa</taxon>
        <taxon>Chordata</taxon>
        <taxon>Craniata</taxon>
        <taxon>Vertebrata</taxon>
        <taxon>Euteleostomi</taxon>
        <taxon>Actinopterygii</taxon>
        <taxon>Neopterygii</taxon>
        <taxon>Teleostei</taxon>
        <taxon>Anguilliformes</taxon>
        <taxon>Anguillidae</taxon>
        <taxon>Anguilla</taxon>
    </lineage>
</organism>
<name>A0A0E9UVU7_ANGAN</name>
<evidence type="ECO:0000313" key="2">
    <source>
        <dbReference type="EMBL" id="JAH69937.1"/>
    </source>
</evidence>
<proteinExistence type="predicted"/>
<sequence>MLALKQEMRGTMKRLPYNIPLLQRKADWTRLPKELMPQKKKVKRKPEVKKKPKKETSKEKRSC</sequence>
<feature type="compositionally biased region" description="Basic and acidic residues" evidence="1">
    <location>
        <begin position="26"/>
        <end position="37"/>
    </location>
</feature>
<dbReference type="EMBL" id="GBXM01038640">
    <property type="protein sequence ID" value="JAH69937.1"/>
    <property type="molecule type" value="Transcribed_RNA"/>
</dbReference>
<accession>A0A0E9UVU7</accession>
<reference evidence="2" key="2">
    <citation type="journal article" date="2015" name="Fish Shellfish Immunol.">
        <title>Early steps in the European eel (Anguilla anguilla)-Vibrio vulnificus interaction in the gills: Role of the RtxA13 toxin.</title>
        <authorList>
            <person name="Callol A."/>
            <person name="Pajuelo D."/>
            <person name="Ebbesson L."/>
            <person name="Teles M."/>
            <person name="MacKenzie S."/>
            <person name="Amaro C."/>
        </authorList>
    </citation>
    <scope>NUCLEOTIDE SEQUENCE</scope>
</reference>
<reference evidence="2" key="1">
    <citation type="submission" date="2014-11" db="EMBL/GenBank/DDBJ databases">
        <authorList>
            <person name="Amaro Gonzalez C."/>
        </authorList>
    </citation>
    <scope>NUCLEOTIDE SEQUENCE</scope>
</reference>
<protein>
    <submittedName>
        <fullName evidence="2">Uncharacterized protein</fullName>
    </submittedName>
</protein>
<dbReference type="AlphaFoldDB" id="A0A0E9UVU7"/>